<evidence type="ECO:0000313" key="4">
    <source>
        <dbReference type="Proteomes" id="UP000002051"/>
    </source>
</evidence>
<protein>
    <recommendedName>
        <fullName evidence="5">Transmembrane protein</fullName>
    </recommendedName>
</protein>
<evidence type="ECO:0000256" key="1">
    <source>
        <dbReference type="SAM" id="SignalP"/>
    </source>
</evidence>
<gene>
    <name evidence="2" type="ordered locus">MTR_8g058310</name>
</gene>
<accession>G7LBX7</accession>
<dbReference type="EnsemblPlants" id="AET02920">
    <property type="protein sequence ID" value="AET02920"/>
    <property type="gene ID" value="MTR_8g058310"/>
</dbReference>
<reference evidence="2 4" key="1">
    <citation type="journal article" date="2011" name="Nature">
        <title>The Medicago genome provides insight into the evolution of rhizobial symbioses.</title>
        <authorList>
            <person name="Young N.D."/>
            <person name="Debelle F."/>
            <person name="Oldroyd G.E."/>
            <person name="Geurts R."/>
            <person name="Cannon S.B."/>
            <person name="Udvardi M.K."/>
            <person name="Benedito V.A."/>
            <person name="Mayer K.F."/>
            <person name="Gouzy J."/>
            <person name="Schoof H."/>
            <person name="Van de Peer Y."/>
            <person name="Proost S."/>
            <person name="Cook D.R."/>
            <person name="Meyers B.C."/>
            <person name="Spannagl M."/>
            <person name="Cheung F."/>
            <person name="De Mita S."/>
            <person name="Krishnakumar V."/>
            <person name="Gundlach H."/>
            <person name="Zhou S."/>
            <person name="Mudge J."/>
            <person name="Bharti A.K."/>
            <person name="Murray J.D."/>
            <person name="Naoumkina M.A."/>
            <person name="Rosen B."/>
            <person name="Silverstein K.A."/>
            <person name="Tang H."/>
            <person name="Rombauts S."/>
            <person name="Zhao P.X."/>
            <person name="Zhou P."/>
            <person name="Barbe V."/>
            <person name="Bardou P."/>
            <person name="Bechner M."/>
            <person name="Bellec A."/>
            <person name="Berger A."/>
            <person name="Berges H."/>
            <person name="Bidwell S."/>
            <person name="Bisseling T."/>
            <person name="Choisne N."/>
            <person name="Couloux A."/>
            <person name="Denny R."/>
            <person name="Deshpande S."/>
            <person name="Dai X."/>
            <person name="Doyle J.J."/>
            <person name="Dudez A.M."/>
            <person name="Farmer A.D."/>
            <person name="Fouteau S."/>
            <person name="Franken C."/>
            <person name="Gibelin C."/>
            <person name="Gish J."/>
            <person name="Goldstein S."/>
            <person name="Gonzalez A.J."/>
            <person name="Green P.J."/>
            <person name="Hallab A."/>
            <person name="Hartog M."/>
            <person name="Hua A."/>
            <person name="Humphray S.J."/>
            <person name="Jeong D.H."/>
            <person name="Jing Y."/>
            <person name="Jocker A."/>
            <person name="Kenton S.M."/>
            <person name="Kim D.J."/>
            <person name="Klee K."/>
            <person name="Lai H."/>
            <person name="Lang C."/>
            <person name="Lin S."/>
            <person name="Macmil S.L."/>
            <person name="Magdelenat G."/>
            <person name="Matthews L."/>
            <person name="McCorrison J."/>
            <person name="Monaghan E.L."/>
            <person name="Mun J.H."/>
            <person name="Najar F.Z."/>
            <person name="Nicholson C."/>
            <person name="Noirot C."/>
            <person name="O'Bleness M."/>
            <person name="Paule C.R."/>
            <person name="Poulain J."/>
            <person name="Prion F."/>
            <person name="Qin B."/>
            <person name="Qu C."/>
            <person name="Retzel E.F."/>
            <person name="Riddle C."/>
            <person name="Sallet E."/>
            <person name="Samain S."/>
            <person name="Samson N."/>
            <person name="Sanders I."/>
            <person name="Saurat O."/>
            <person name="Scarpelli C."/>
            <person name="Schiex T."/>
            <person name="Segurens B."/>
            <person name="Severin A.J."/>
            <person name="Sherrier D.J."/>
            <person name="Shi R."/>
            <person name="Sims S."/>
            <person name="Singer S.R."/>
            <person name="Sinharoy S."/>
            <person name="Sterck L."/>
            <person name="Viollet A."/>
            <person name="Wang B.B."/>
            <person name="Wang K."/>
            <person name="Wang M."/>
            <person name="Wang X."/>
            <person name="Warfsmann J."/>
            <person name="Weissenbach J."/>
            <person name="White D.D."/>
            <person name="White J.D."/>
            <person name="Wiley G.B."/>
            <person name="Wincker P."/>
            <person name="Xing Y."/>
            <person name="Yang L."/>
            <person name="Yao Z."/>
            <person name="Ying F."/>
            <person name="Zhai J."/>
            <person name="Zhou L."/>
            <person name="Zuber A."/>
            <person name="Denarie J."/>
            <person name="Dixon R.A."/>
            <person name="May G.D."/>
            <person name="Schwartz D.C."/>
            <person name="Rogers J."/>
            <person name="Quetier F."/>
            <person name="Town C.D."/>
            <person name="Roe B.A."/>
        </authorList>
    </citation>
    <scope>NUCLEOTIDE SEQUENCE [LARGE SCALE GENOMIC DNA]</scope>
    <source>
        <strain evidence="2">A17</strain>
        <strain evidence="3 4">cv. Jemalong A17</strain>
    </source>
</reference>
<dbReference type="Proteomes" id="UP000002051">
    <property type="component" value="Chromosome 8"/>
</dbReference>
<dbReference type="AlphaFoldDB" id="G7LBX7"/>
<proteinExistence type="predicted"/>
<feature type="signal peptide" evidence="1">
    <location>
        <begin position="1"/>
        <end position="21"/>
    </location>
</feature>
<sequence>MRNFVLFYALALLSLHFSAHATPLGGTLINHLSSLLIRKLSNTKTSKSDGNVVQFENGYVVETRMK</sequence>
<reference evidence="2 4" key="2">
    <citation type="journal article" date="2014" name="BMC Genomics">
        <title>An improved genome release (version Mt4.0) for the model legume Medicago truncatula.</title>
        <authorList>
            <person name="Tang H."/>
            <person name="Krishnakumar V."/>
            <person name="Bidwell S."/>
            <person name="Rosen B."/>
            <person name="Chan A."/>
            <person name="Zhou S."/>
            <person name="Gentzbittel L."/>
            <person name="Childs K.L."/>
            <person name="Yandell M."/>
            <person name="Gundlach H."/>
            <person name="Mayer K.F."/>
            <person name="Schwartz D.C."/>
            <person name="Town C.D."/>
        </authorList>
    </citation>
    <scope>GENOME REANNOTATION</scope>
    <source>
        <strain evidence="3 4">cv. Jemalong A17</strain>
    </source>
</reference>
<keyword evidence="1" id="KW-0732">Signal</keyword>
<feature type="chain" id="PRO_5014574180" description="Transmembrane protein" evidence="1">
    <location>
        <begin position="22"/>
        <end position="66"/>
    </location>
</feature>
<evidence type="ECO:0000313" key="3">
    <source>
        <dbReference type="EnsemblPlants" id="AET02920"/>
    </source>
</evidence>
<dbReference type="PaxDb" id="3880-AET02920"/>
<dbReference type="HOGENOM" id="CLU_2835049_0_0_1"/>
<evidence type="ECO:0008006" key="5">
    <source>
        <dbReference type="Google" id="ProtNLM"/>
    </source>
</evidence>
<keyword evidence="4" id="KW-1185">Reference proteome</keyword>
<reference evidence="3" key="3">
    <citation type="submission" date="2015-04" db="UniProtKB">
        <authorList>
            <consortium name="EnsemblPlants"/>
        </authorList>
    </citation>
    <scope>IDENTIFICATION</scope>
    <source>
        <strain evidence="3">cv. Jemalong A17</strain>
    </source>
</reference>
<organism evidence="2 4">
    <name type="scientific">Medicago truncatula</name>
    <name type="common">Barrel medic</name>
    <name type="synonym">Medicago tribuloides</name>
    <dbReference type="NCBI Taxonomy" id="3880"/>
    <lineage>
        <taxon>Eukaryota</taxon>
        <taxon>Viridiplantae</taxon>
        <taxon>Streptophyta</taxon>
        <taxon>Embryophyta</taxon>
        <taxon>Tracheophyta</taxon>
        <taxon>Spermatophyta</taxon>
        <taxon>Magnoliopsida</taxon>
        <taxon>eudicotyledons</taxon>
        <taxon>Gunneridae</taxon>
        <taxon>Pentapetalae</taxon>
        <taxon>rosids</taxon>
        <taxon>fabids</taxon>
        <taxon>Fabales</taxon>
        <taxon>Fabaceae</taxon>
        <taxon>Papilionoideae</taxon>
        <taxon>50 kb inversion clade</taxon>
        <taxon>NPAAA clade</taxon>
        <taxon>Hologalegina</taxon>
        <taxon>IRL clade</taxon>
        <taxon>Trifolieae</taxon>
        <taxon>Medicago</taxon>
    </lineage>
</organism>
<evidence type="ECO:0000313" key="2">
    <source>
        <dbReference type="EMBL" id="AET02920.1"/>
    </source>
</evidence>
<dbReference type="EMBL" id="CM001224">
    <property type="protein sequence ID" value="AET02920.1"/>
    <property type="molecule type" value="Genomic_DNA"/>
</dbReference>
<name>G7LBX7_MEDTR</name>